<dbReference type="PROSITE" id="PS00676">
    <property type="entry name" value="SIGMA54_INTERACT_2"/>
    <property type="match status" value="1"/>
</dbReference>
<evidence type="ECO:0000256" key="1">
    <source>
        <dbReference type="ARBA" id="ARBA00022741"/>
    </source>
</evidence>
<dbReference type="InterPro" id="IPR002078">
    <property type="entry name" value="Sigma_54_int"/>
</dbReference>
<name>A0A1N7KWI7_9GAMM</name>
<evidence type="ECO:0000256" key="3">
    <source>
        <dbReference type="ARBA" id="ARBA00023015"/>
    </source>
</evidence>
<evidence type="ECO:0000256" key="5">
    <source>
        <dbReference type="ARBA" id="ARBA00023163"/>
    </source>
</evidence>
<dbReference type="Gene3D" id="1.10.8.60">
    <property type="match status" value="1"/>
</dbReference>
<dbReference type="SMART" id="SM00448">
    <property type="entry name" value="REC"/>
    <property type="match status" value="1"/>
</dbReference>
<feature type="domain" description="Response regulatory" evidence="8">
    <location>
        <begin position="13"/>
        <end position="127"/>
    </location>
</feature>
<dbReference type="Gene3D" id="3.40.50.2300">
    <property type="match status" value="1"/>
</dbReference>
<evidence type="ECO:0000259" key="7">
    <source>
        <dbReference type="PROSITE" id="PS50045"/>
    </source>
</evidence>
<dbReference type="InterPro" id="IPR002197">
    <property type="entry name" value="HTH_Fis"/>
</dbReference>
<dbReference type="InterPro" id="IPR009057">
    <property type="entry name" value="Homeodomain-like_sf"/>
</dbReference>
<gene>
    <name evidence="9" type="ORF">SAMN05421760_10328</name>
</gene>
<keyword evidence="5" id="KW-0804">Transcription</keyword>
<evidence type="ECO:0000256" key="4">
    <source>
        <dbReference type="ARBA" id="ARBA00023125"/>
    </source>
</evidence>
<evidence type="ECO:0000256" key="6">
    <source>
        <dbReference type="PROSITE-ProRule" id="PRU00169"/>
    </source>
</evidence>
<protein>
    <submittedName>
        <fullName evidence="9">Two component, sigma54 specific, transcriptional regulator, Fis family</fullName>
    </submittedName>
</protein>
<feature type="domain" description="Sigma-54 factor interaction" evidence="7">
    <location>
        <begin position="153"/>
        <end position="382"/>
    </location>
</feature>
<dbReference type="Pfam" id="PF02954">
    <property type="entry name" value="HTH_8"/>
    <property type="match status" value="1"/>
</dbReference>
<dbReference type="SUPFAM" id="SSF52172">
    <property type="entry name" value="CheY-like"/>
    <property type="match status" value="1"/>
</dbReference>
<reference evidence="10" key="1">
    <citation type="submission" date="2017-01" db="EMBL/GenBank/DDBJ databases">
        <authorList>
            <person name="Varghese N."/>
            <person name="Submissions S."/>
        </authorList>
    </citation>
    <scope>NUCLEOTIDE SEQUENCE [LARGE SCALE GENOMIC DNA]</scope>
    <source>
        <strain evidence="10">DSM 22306</strain>
    </source>
</reference>
<dbReference type="PRINTS" id="PR01590">
    <property type="entry name" value="HTHFIS"/>
</dbReference>
<dbReference type="PANTHER" id="PTHR32071">
    <property type="entry name" value="TRANSCRIPTIONAL REGULATORY PROTEIN"/>
    <property type="match status" value="1"/>
</dbReference>
<dbReference type="PROSITE" id="PS00688">
    <property type="entry name" value="SIGMA54_INTERACT_3"/>
    <property type="match status" value="1"/>
</dbReference>
<proteinExistence type="predicted"/>
<dbReference type="Gene3D" id="1.10.10.60">
    <property type="entry name" value="Homeodomain-like"/>
    <property type="match status" value="1"/>
</dbReference>
<keyword evidence="2" id="KW-0067">ATP-binding</keyword>
<dbReference type="FunFam" id="3.40.50.300:FF:000006">
    <property type="entry name" value="DNA-binding transcriptional regulator NtrC"/>
    <property type="match status" value="1"/>
</dbReference>
<dbReference type="SUPFAM" id="SSF52540">
    <property type="entry name" value="P-loop containing nucleoside triphosphate hydrolases"/>
    <property type="match status" value="1"/>
</dbReference>
<evidence type="ECO:0000256" key="2">
    <source>
        <dbReference type="ARBA" id="ARBA00022840"/>
    </source>
</evidence>
<keyword evidence="10" id="KW-1185">Reference proteome</keyword>
<dbReference type="SUPFAM" id="SSF46689">
    <property type="entry name" value="Homeodomain-like"/>
    <property type="match status" value="1"/>
</dbReference>
<dbReference type="PROSITE" id="PS50045">
    <property type="entry name" value="SIGMA54_INTERACT_4"/>
    <property type="match status" value="1"/>
</dbReference>
<dbReference type="CDD" id="cd00009">
    <property type="entry name" value="AAA"/>
    <property type="match status" value="1"/>
</dbReference>
<keyword evidence="4" id="KW-0238">DNA-binding</keyword>
<dbReference type="InterPro" id="IPR027417">
    <property type="entry name" value="P-loop_NTPase"/>
</dbReference>
<organism evidence="9 10">
    <name type="scientific">Neptunomonas antarctica</name>
    <dbReference type="NCBI Taxonomy" id="619304"/>
    <lineage>
        <taxon>Bacteria</taxon>
        <taxon>Pseudomonadati</taxon>
        <taxon>Pseudomonadota</taxon>
        <taxon>Gammaproteobacteria</taxon>
        <taxon>Oceanospirillales</taxon>
        <taxon>Oceanospirillaceae</taxon>
        <taxon>Neptunomonas</taxon>
    </lineage>
</organism>
<dbReference type="SMART" id="SM00382">
    <property type="entry name" value="AAA"/>
    <property type="match status" value="1"/>
</dbReference>
<dbReference type="CDD" id="cd17549">
    <property type="entry name" value="REC_DctD-like"/>
    <property type="match status" value="1"/>
</dbReference>
<evidence type="ECO:0000313" key="10">
    <source>
        <dbReference type="Proteomes" id="UP000185999"/>
    </source>
</evidence>
<accession>A0A1N7KWI7</accession>
<keyword evidence="6" id="KW-0597">Phosphoprotein</keyword>
<dbReference type="STRING" id="619304.SAMN05421760_10328"/>
<sequence>MSSVMNAAINNGQVIVIDDEEIVRESMIQTLQLEGYDAIAFENPLAALAECSMGWMGVIVCDVRMNSIGGLEVLQKILEIDPEIPVIMFSGHSDIAIAIQAIRMGAYDFLEKTDDPQHHLNTVQRAWKKRQLVLENRSLRQVIQGQHEIDNRLVGQTASMWRLRETVLQLANVDVDLIINGATGTGKEVVAQCLHDFSPRAKKSFVALNCGALTESIIESELFGHEAGAFTGAHKKRIGKIEYANGGTLFLDEIESMPASLQVRLLRVLQERTLQRLGGNANIDVDIRVIAASKVNLREASDQGEFREDLYYRLNVASIELPSLDQRKEDIPVLFCHFADQANQRFGRESRPVPELFLRQLSTQSWPGNVRELRNAAERWSLGLPSAYENKVDSDIQTAKEGNLEELLASYEEEIISAALKANKGHVELTAQTLDIPRKKLYLRMKKYGLDRSDFTDE</sequence>
<dbReference type="InterPro" id="IPR058031">
    <property type="entry name" value="AAA_lid_NorR"/>
</dbReference>
<dbReference type="GO" id="GO:0000160">
    <property type="term" value="P:phosphorelay signal transduction system"/>
    <property type="evidence" value="ECO:0007669"/>
    <property type="project" value="InterPro"/>
</dbReference>
<dbReference type="InterPro" id="IPR001789">
    <property type="entry name" value="Sig_transdc_resp-reg_receiver"/>
</dbReference>
<keyword evidence="3" id="KW-0805">Transcription regulation</keyword>
<dbReference type="Pfam" id="PF00072">
    <property type="entry name" value="Response_reg"/>
    <property type="match status" value="1"/>
</dbReference>
<dbReference type="InterPro" id="IPR003593">
    <property type="entry name" value="AAA+_ATPase"/>
</dbReference>
<dbReference type="GO" id="GO:0043565">
    <property type="term" value="F:sequence-specific DNA binding"/>
    <property type="evidence" value="ECO:0007669"/>
    <property type="project" value="InterPro"/>
</dbReference>
<dbReference type="Pfam" id="PF25601">
    <property type="entry name" value="AAA_lid_14"/>
    <property type="match status" value="1"/>
</dbReference>
<dbReference type="InterPro" id="IPR025944">
    <property type="entry name" value="Sigma_54_int_dom_CS"/>
</dbReference>
<dbReference type="Pfam" id="PF00158">
    <property type="entry name" value="Sigma54_activat"/>
    <property type="match status" value="1"/>
</dbReference>
<dbReference type="PROSITE" id="PS50110">
    <property type="entry name" value="RESPONSE_REGULATORY"/>
    <property type="match status" value="1"/>
</dbReference>
<dbReference type="EMBL" id="FTOE01000003">
    <property type="protein sequence ID" value="SIS65907.1"/>
    <property type="molecule type" value="Genomic_DNA"/>
</dbReference>
<dbReference type="GO" id="GO:0006355">
    <property type="term" value="P:regulation of DNA-templated transcription"/>
    <property type="evidence" value="ECO:0007669"/>
    <property type="project" value="InterPro"/>
</dbReference>
<evidence type="ECO:0000259" key="8">
    <source>
        <dbReference type="PROSITE" id="PS50110"/>
    </source>
</evidence>
<dbReference type="PANTHER" id="PTHR32071:SF57">
    <property type="entry name" value="C4-DICARBOXYLATE TRANSPORT TRANSCRIPTIONAL REGULATORY PROTEIN DCTD"/>
    <property type="match status" value="1"/>
</dbReference>
<evidence type="ECO:0000313" key="9">
    <source>
        <dbReference type="EMBL" id="SIS65907.1"/>
    </source>
</evidence>
<feature type="modified residue" description="4-aspartylphosphate" evidence="6">
    <location>
        <position position="62"/>
    </location>
</feature>
<dbReference type="AlphaFoldDB" id="A0A1N7KWI7"/>
<dbReference type="Gene3D" id="3.40.50.300">
    <property type="entry name" value="P-loop containing nucleotide triphosphate hydrolases"/>
    <property type="match status" value="1"/>
</dbReference>
<keyword evidence="1" id="KW-0547">Nucleotide-binding</keyword>
<dbReference type="Proteomes" id="UP000185999">
    <property type="component" value="Unassembled WGS sequence"/>
</dbReference>
<dbReference type="InterPro" id="IPR011006">
    <property type="entry name" value="CheY-like_superfamily"/>
</dbReference>
<dbReference type="InterPro" id="IPR025943">
    <property type="entry name" value="Sigma_54_int_dom_ATP-bd_2"/>
</dbReference>
<dbReference type="GO" id="GO:0005524">
    <property type="term" value="F:ATP binding"/>
    <property type="evidence" value="ECO:0007669"/>
    <property type="project" value="UniProtKB-KW"/>
</dbReference>